<name>A0A1F6WZ35_9BACT</name>
<evidence type="ECO:0000256" key="2">
    <source>
        <dbReference type="ARBA" id="ARBA00022723"/>
    </source>
</evidence>
<feature type="binding site" evidence="5">
    <location>
        <position position="211"/>
    </location>
    <ligand>
        <name>Mg(2+)</name>
        <dbReference type="ChEBI" id="CHEBI:18420"/>
        <label>1</label>
        <note>catalytic</note>
    </ligand>
</feature>
<sequence>MIENKDLKILVKAAHAGGKVLKKYFGQVLNLKEKSTLADFQTEADIESEEAILKIIKKELSPYNIQSEEEGKIHNGSYYTVVIDPMDGTNNFVTGIPNFTVSIGLLHKGQAVLGVIYQPILDQTFTAEKDKGAYLNGKKITVNDVKDSKRSTVTYICGYKTDRVYLGSVMNSLLVGGHKRILYNWSGAYDYCLLALGKVESVITDGIELHDYAAGKLIAAEAGGKIIDFGGKKEIDYTNDKFIISNTDQVNQYILNIIKPLQTLTK</sequence>
<dbReference type="FunFam" id="3.30.540.10:FF:000003">
    <property type="entry name" value="Inositol-1-monophosphatase"/>
    <property type="match status" value="1"/>
</dbReference>
<dbReference type="EMBL" id="MFUR01000006">
    <property type="protein sequence ID" value="OGI86985.1"/>
    <property type="molecule type" value="Genomic_DNA"/>
</dbReference>
<organism evidence="6 7">
    <name type="scientific">Candidatus Nomurabacteria bacterium RIFCSPLOWO2_01_FULL_36_16</name>
    <dbReference type="NCBI Taxonomy" id="1801767"/>
    <lineage>
        <taxon>Bacteria</taxon>
        <taxon>Candidatus Nomuraibacteriota</taxon>
    </lineage>
</organism>
<evidence type="ECO:0000313" key="7">
    <source>
        <dbReference type="Proteomes" id="UP000177001"/>
    </source>
</evidence>
<dbReference type="GO" id="GO:0007165">
    <property type="term" value="P:signal transduction"/>
    <property type="evidence" value="ECO:0007669"/>
    <property type="project" value="TreeGrafter"/>
</dbReference>
<gene>
    <name evidence="6" type="ORF">A3A91_00645</name>
</gene>
<evidence type="ECO:0000313" key="6">
    <source>
        <dbReference type="EMBL" id="OGI86985.1"/>
    </source>
</evidence>
<evidence type="ECO:0000256" key="4">
    <source>
        <dbReference type="ARBA" id="ARBA00022842"/>
    </source>
</evidence>
<comment type="cofactor">
    <cofactor evidence="1 5">
        <name>Mg(2+)</name>
        <dbReference type="ChEBI" id="CHEBI:18420"/>
    </cofactor>
</comment>
<dbReference type="PRINTS" id="PR00377">
    <property type="entry name" value="IMPHPHTASES"/>
</dbReference>
<feature type="binding site" evidence="5">
    <location>
        <position position="68"/>
    </location>
    <ligand>
        <name>Mg(2+)</name>
        <dbReference type="ChEBI" id="CHEBI:18420"/>
        <label>1</label>
        <note>catalytic</note>
    </ligand>
</feature>
<dbReference type="InterPro" id="IPR000760">
    <property type="entry name" value="Inositol_monophosphatase-like"/>
</dbReference>
<evidence type="ECO:0000256" key="5">
    <source>
        <dbReference type="PIRSR" id="PIRSR600760-2"/>
    </source>
</evidence>
<dbReference type="Pfam" id="PF00459">
    <property type="entry name" value="Inositol_P"/>
    <property type="match status" value="1"/>
</dbReference>
<dbReference type="Gene3D" id="3.40.190.80">
    <property type="match status" value="1"/>
</dbReference>
<dbReference type="GO" id="GO:0046872">
    <property type="term" value="F:metal ion binding"/>
    <property type="evidence" value="ECO:0007669"/>
    <property type="project" value="UniProtKB-KW"/>
</dbReference>
<dbReference type="GO" id="GO:0006020">
    <property type="term" value="P:inositol metabolic process"/>
    <property type="evidence" value="ECO:0007669"/>
    <property type="project" value="TreeGrafter"/>
</dbReference>
<keyword evidence="4 5" id="KW-0460">Magnesium</keyword>
<evidence type="ECO:0000256" key="1">
    <source>
        <dbReference type="ARBA" id="ARBA00001946"/>
    </source>
</evidence>
<keyword evidence="3" id="KW-0378">Hydrolase</keyword>
<protein>
    <recommendedName>
        <fullName evidence="8">Inositol-phosphate phosphatase</fullName>
    </recommendedName>
</protein>
<keyword evidence="2 5" id="KW-0479">Metal-binding</keyword>
<dbReference type="Proteomes" id="UP000177001">
    <property type="component" value="Unassembled WGS sequence"/>
</dbReference>
<accession>A0A1F6WZ35</accession>
<feature type="binding site" evidence="5">
    <location>
        <position position="84"/>
    </location>
    <ligand>
        <name>Mg(2+)</name>
        <dbReference type="ChEBI" id="CHEBI:18420"/>
        <label>1</label>
        <note>catalytic</note>
    </ligand>
</feature>
<dbReference type="GO" id="GO:0008934">
    <property type="term" value="F:inositol monophosphate 1-phosphatase activity"/>
    <property type="evidence" value="ECO:0007669"/>
    <property type="project" value="TreeGrafter"/>
</dbReference>
<proteinExistence type="predicted"/>
<comment type="caution">
    <text evidence="6">The sequence shown here is derived from an EMBL/GenBank/DDBJ whole genome shotgun (WGS) entry which is preliminary data.</text>
</comment>
<feature type="binding site" evidence="5">
    <location>
        <position position="87"/>
    </location>
    <ligand>
        <name>Mg(2+)</name>
        <dbReference type="ChEBI" id="CHEBI:18420"/>
        <label>1</label>
        <note>catalytic</note>
    </ligand>
</feature>
<dbReference type="AlphaFoldDB" id="A0A1F6WZ35"/>
<evidence type="ECO:0000256" key="3">
    <source>
        <dbReference type="ARBA" id="ARBA00022801"/>
    </source>
</evidence>
<dbReference type="PANTHER" id="PTHR20854">
    <property type="entry name" value="INOSITOL MONOPHOSPHATASE"/>
    <property type="match status" value="1"/>
</dbReference>
<dbReference type="PANTHER" id="PTHR20854:SF4">
    <property type="entry name" value="INOSITOL-1-MONOPHOSPHATASE-RELATED"/>
    <property type="match status" value="1"/>
</dbReference>
<evidence type="ECO:0008006" key="8">
    <source>
        <dbReference type="Google" id="ProtNLM"/>
    </source>
</evidence>
<dbReference type="SUPFAM" id="SSF56655">
    <property type="entry name" value="Carbohydrate phosphatase"/>
    <property type="match status" value="1"/>
</dbReference>
<dbReference type="Gene3D" id="3.30.540.10">
    <property type="entry name" value="Fructose-1,6-Bisphosphatase, subunit A, domain 1"/>
    <property type="match status" value="1"/>
</dbReference>
<reference evidence="6 7" key="1">
    <citation type="journal article" date="2016" name="Nat. Commun.">
        <title>Thousands of microbial genomes shed light on interconnected biogeochemical processes in an aquifer system.</title>
        <authorList>
            <person name="Anantharaman K."/>
            <person name="Brown C.T."/>
            <person name="Hug L.A."/>
            <person name="Sharon I."/>
            <person name="Castelle C.J."/>
            <person name="Probst A.J."/>
            <person name="Thomas B.C."/>
            <person name="Singh A."/>
            <person name="Wilkins M.J."/>
            <person name="Karaoz U."/>
            <person name="Brodie E.L."/>
            <person name="Williams K.H."/>
            <person name="Hubbard S.S."/>
            <person name="Banfield J.F."/>
        </authorList>
    </citation>
    <scope>NUCLEOTIDE SEQUENCE [LARGE SCALE GENOMIC DNA]</scope>
</reference>